<dbReference type="EMBL" id="JAAGAX010000006">
    <property type="protein sequence ID" value="KAF2310347.1"/>
    <property type="molecule type" value="Genomic_DNA"/>
</dbReference>
<protein>
    <submittedName>
        <fullName evidence="2">Uncharacterized protein</fullName>
    </submittedName>
</protein>
<organism evidence="2 3">
    <name type="scientific">Hevea brasiliensis</name>
    <name type="common">Para rubber tree</name>
    <name type="synonym">Siphonia brasiliensis</name>
    <dbReference type="NCBI Taxonomy" id="3981"/>
    <lineage>
        <taxon>Eukaryota</taxon>
        <taxon>Viridiplantae</taxon>
        <taxon>Streptophyta</taxon>
        <taxon>Embryophyta</taxon>
        <taxon>Tracheophyta</taxon>
        <taxon>Spermatophyta</taxon>
        <taxon>Magnoliopsida</taxon>
        <taxon>eudicotyledons</taxon>
        <taxon>Gunneridae</taxon>
        <taxon>Pentapetalae</taxon>
        <taxon>rosids</taxon>
        <taxon>fabids</taxon>
        <taxon>Malpighiales</taxon>
        <taxon>Euphorbiaceae</taxon>
        <taxon>Crotonoideae</taxon>
        <taxon>Micrandreae</taxon>
        <taxon>Hevea</taxon>
    </lineage>
</organism>
<gene>
    <name evidence="2" type="ORF">GH714_007915</name>
</gene>
<feature type="region of interest" description="Disordered" evidence="1">
    <location>
        <begin position="1"/>
        <end position="23"/>
    </location>
</feature>
<evidence type="ECO:0000313" key="3">
    <source>
        <dbReference type="Proteomes" id="UP000467840"/>
    </source>
</evidence>
<accession>A0A6A6MBS1</accession>
<reference evidence="2 3" key="1">
    <citation type="journal article" date="2020" name="Mol. Plant">
        <title>The Chromosome-Based Rubber Tree Genome Provides New Insights into Spurge Genome Evolution and Rubber Biosynthesis.</title>
        <authorList>
            <person name="Liu J."/>
            <person name="Shi C."/>
            <person name="Shi C.C."/>
            <person name="Li W."/>
            <person name="Zhang Q.J."/>
            <person name="Zhang Y."/>
            <person name="Li K."/>
            <person name="Lu H.F."/>
            <person name="Shi C."/>
            <person name="Zhu S.T."/>
            <person name="Xiao Z.Y."/>
            <person name="Nan H."/>
            <person name="Yue Y."/>
            <person name="Zhu X.G."/>
            <person name="Wu Y."/>
            <person name="Hong X.N."/>
            <person name="Fan G.Y."/>
            <person name="Tong Y."/>
            <person name="Zhang D."/>
            <person name="Mao C.L."/>
            <person name="Liu Y.L."/>
            <person name="Hao S.J."/>
            <person name="Liu W.Q."/>
            <person name="Lv M.Q."/>
            <person name="Zhang H.B."/>
            <person name="Liu Y."/>
            <person name="Hu-Tang G.R."/>
            <person name="Wang J.P."/>
            <person name="Wang J.H."/>
            <person name="Sun Y.H."/>
            <person name="Ni S.B."/>
            <person name="Chen W.B."/>
            <person name="Zhang X.C."/>
            <person name="Jiao Y.N."/>
            <person name="Eichler E.E."/>
            <person name="Li G.H."/>
            <person name="Liu X."/>
            <person name="Gao L.Z."/>
        </authorList>
    </citation>
    <scope>NUCLEOTIDE SEQUENCE [LARGE SCALE GENOMIC DNA]</scope>
    <source>
        <strain evidence="3">cv. GT1</strain>
        <tissue evidence="2">Leaf</tissue>
    </source>
</reference>
<dbReference type="AlphaFoldDB" id="A0A6A6MBS1"/>
<dbReference type="Proteomes" id="UP000467840">
    <property type="component" value="Chromosome 14"/>
</dbReference>
<evidence type="ECO:0000313" key="2">
    <source>
        <dbReference type="EMBL" id="KAF2310347.1"/>
    </source>
</evidence>
<name>A0A6A6MBS1_HEVBR</name>
<sequence length="71" mass="7503">MGNKAREKQAETEDEAKEGLDIAKQKAGETLESAKKKSQELKDNVGASQILAPLMVSVDSSVGLGMEAELA</sequence>
<proteinExistence type="predicted"/>
<comment type="caution">
    <text evidence="2">The sequence shown here is derived from an EMBL/GenBank/DDBJ whole genome shotgun (WGS) entry which is preliminary data.</text>
</comment>
<keyword evidence="3" id="KW-1185">Reference proteome</keyword>
<evidence type="ECO:0000256" key="1">
    <source>
        <dbReference type="SAM" id="MobiDB-lite"/>
    </source>
</evidence>